<dbReference type="PANTHER" id="PTHR47976">
    <property type="entry name" value="G-TYPE LECTIN S-RECEPTOR-LIKE SERINE/THREONINE-PROTEIN KINASE SD2-5"/>
    <property type="match status" value="1"/>
</dbReference>
<evidence type="ECO:0000256" key="10">
    <source>
        <dbReference type="ARBA" id="ARBA00022840"/>
    </source>
</evidence>
<dbReference type="PROSITE" id="PS00107">
    <property type="entry name" value="PROTEIN_KINASE_ATP"/>
    <property type="match status" value="1"/>
</dbReference>
<comment type="caution">
    <text evidence="24">The sequence shown here is derived from an EMBL/GenBank/DDBJ whole genome shotgun (WGS) entry which is preliminary data.</text>
</comment>
<keyword evidence="13" id="KW-1015">Disulfide bond</keyword>
<name>A0A8T1NMA4_CARIL</name>
<dbReference type="CDD" id="cd00028">
    <property type="entry name" value="B_lectin"/>
    <property type="match status" value="1"/>
</dbReference>
<keyword evidence="7" id="KW-0430">Lectin</keyword>
<keyword evidence="9 18" id="KW-0418">Kinase</keyword>
<keyword evidence="8 18" id="KW-0547">Nucleotide-binding</keyword>
<dbReference type="EMBL" id="CM031822">
    <property type="protein sequence ID" value="KAG6630023.1"/>
    <property type="molecule type" value="Genomic_DNA"/>
</dbReference>
<feature type="transmembrane region" description="Helical" evidence="20">
    <location>
        <begin position="454"/>
        <end position="481"/>
    </location>
</feature>
<dbReference type="FunFam" id="2.90.10.10:FF:000041">
    <property type="entry name" value="Uncharacterized protein"/>
    <property type="match status" value="1"/>
</dbReference>
<dbReference type="GO" id="GO:0016020">
    <property type="term" value="C:membrane"/>
    <property type="evidence" value="ECO:0007669"/>
    <property type="project" value="UniProtKB-SubCell"/>
</dbReference>
<comment type="catalytic activity">
    <reaction evidence="17 18">
        <text>L-seryl-[protein] + ATP = O-phospho-L-seryl-[protein] + ADP + H(+)</text>
        <dbReference type="Rhea" id="RHEA:17989"/>
        <dbReference type="Rhea" id="RHEA-COMP:9863"/>
        <dbReference type="Rhea" id="RHEA-COMP:11604"/>
        <dbReference type="ChEBI" id="CHEBI:15378"/>
        <dbReference type="ChEBI" id="CHEBI:29999"/>
        <dbReference type="ChEBI" id="CHEBI:30616"/>
        <dbReference type="ChEBI" id="CHEBI:83421"/>
        <dbReference type="ChEBI" id="CHEBI:456216"/>
        <dbReference type="EC" id="2.7.11.1"/>
    </reaction>
</comment>
<dbReference type="FunFam" id="1.10.510.10:FF:000237">
    <property type="entry name" value="G-type lectin S-receptor-like serine/threonine-protein kinase"/>
    <property type="match status" value="1"/>
</dbReference>
<dbReference type="InterPro" id="IPR024171">
    <property type="entry name" value="SRK-like_kinase"/>
</dbReference>
<evidence type="ECO:0000259" key="22">
    <source>
        <dbReference type="PROSITE" id="PS50011"/>
    </source>
</evidence>
<dbReference type="InterPro" id="IPR051343">
    <property type="entry name" value="G-type_lectin_kinases/EP1-like"/>
</dbReference>
<feature type="domain" description="Bulb-type lectin" evidence="23">
    <location>
        <begin position="32"/>
        <end position="150"/>
    </location>
</feature>
<dbReference type="PANTHER" id="PTHR47976:SF108">
    <property type="entry name" value="G-TYPE LECTIN S-RECEPTOR-LIKE SERINE_THREONINE-PROTEIN KINASE LECRK1"/>
    <property type="match status" value="1"/>
</dbReference>
<evidence type="ECO:0000256" key="21">
    <source>
        <dbReference type="SAM" id="SignalP"/>
    </source>
</evidence>
<keyword evidence="10 18" id="KW-0067">ATP-binding</keyword>
<dbReference type="InterPro" id="IPR000719">
    <property type="entry name" value="Prot_kinase_dom"/>
</dbReference>
<dbReference type="CDD" id="cd01098">
    <property type="entry name" value="PAN_AP_plant"/>
    <property type="match status" value="1"/>
</dbReference>
<dbReference type="InterPro" id="IPR017441">
    <property type="entry name" value="Protein_kinase_ATP_BS"/>
</dbReference>
<evidence type="ECO:0000313" key="25">
    <source>
        <dbReference type="Proteomes" id="UP000811609"/>
    </source>
</evidence>
<dbReference type="InterPro" id="IPR008271">
    <property type="entry name" value="Ser/Thr_kinase_AS"/>
</dbReference>
<evidence type="ECO:0000256" key="19">
    <source>
        <dbReference type="PROSITE-ProRule" id="PRU10141"/>
    </source>
</evidence>
<evidence type="ECO:0000256" key="13">
    <source>
        <dbReference type="ARBA" id="ARBA00023157"/>
    </source>
</evidence>
<accession>A0A8T1NMA4</accession>
<feature type="domain" description="Protein kinase" evidence="22">
    <location>
        <begin position="515"/>
        <end position="801"/>
    </location>
</feature>
<protein>
    <recommendedName>
        <fullName evidence="18">Receptor-like serine/threonine-protein kinase</fullName>
        <ecNumber evidence="18">2.7.11.1</ecNumber>
    </recommendedName>
</protein>
<evidence type="ECO:0000256" key="14">
    <source>
        <dbReference type="ARBA" id="ARBA00023170"/>
    </source>
</evidence>
<evidence type="ECO:0000256" key="11">
    <source>
        <dbReference type="ARBA" id="ARBA00022989"/>
    </source>
</evidence>
<dbReference type="EC" id="2.7.11.1" evidence="18"/>
<proteinExistence type="inferred from homology"/>
<reference evidence="24" key="1">
    <citation type="submission" date="2020-12" db="EMBL/GenBank/DDBJ databases">
        <title>WGS assembly of Carya illinoinensis cv. Pawnee.</title>
        <authorList>
            <person name="Platts A."/>
            <person name="Shu S."/>
            <person name="Wright S."/>
            <person name="Barry K."/>
            <person name="Edger P."/>
            <person name="Pires J.C."/>
            <person name="Schmutz J."/>
        </authorList>
    </citation>
    <scope>NUCLEOTIDE SEQUENCE</scope>
    <source>
        <tissue evidence="24">Leaf</tissue>
    </source>
</reference>
<evidence type="ECO:0000256" key="2">
    <source>
        <dbReference type="ARBA" id="ARBA00022527"/>
    </source>
</evidence>
<feature type="signal peptide" evidence="21">
    <location>
        <begin position="1"/>
        <end position="26"/>
    </location>
</feature>
<keyword evidence="11 20" id="KW-1133">Transmembrane helix</keyword>
<evidence type="ECO:0000313" key="24">
    <source>
        <dbReference type="EMBL" id="KAG6630023.1"/>
    </source>
</evidence>
<keyword evidence="12 20" id="KW-0472">Membrane</keyword>
<organism evidence="24 25">
    <name type="scientific">Carya illinoinensis</name>
    <name type="common">Pecan</name>
    <dbReference type="NCBI Taxonomy" id="32201"/>
    <lineage>
        <taxon>Eukaryota</taxon>
        <taxon>Viridiplantae</taxon>
        <taxon>Streptophyta</taxon>
        <taxon>Embryophyta</taxon>
        <taxon>Tracheophyta</taxon>
        <taxon>Spermatophyta</taxon>
        <taxon>Magnoliopsida</taxon>
        <taxon>eudicotyledons</taxon>
        <taxon>Gunneridae</taxon>
        <taxon>Pentapetalae</taxon>
        <taxon>rosids</taxon>
        <taxon>fabids</taxon>
        <taxon>Fagales</taxon>
        <taxon>Juglandaceae</taxon>
        <taxon>Carya</taxon>
    </lineage>
</organism>
<comment type="similarity">
    <text evidence="18">Belongs to the protein kinase superfamily. Ser/Thr protein kinase family.</text>
</comment>
<evidence type="ECO:0000256" key="18">
    <source>
        <dbReference type="PIRNR" id="PIRNR000641"/>
    </source>
</evidence>
<keyword evidence="14" id="KW-0675">Receptor</keyword>
<evidence type="ECO:0000256" key="5">
    <source>
        <dbReference type="ARBA" id="ARBA00022692"/>
    </source>
</evidence>
<feature type="chain" id="PRO_5035823639" description="Receptor-like serine/threonine-protein kinase" evidence="21">
    <location>
        <begin position="27"/>
        <end position="804"/>
    </location>
</feature>
<evidence type="ECO:0000256" key="16">
    <source>
        <dbReference type="ARBA" id="ARBA00047899"/>
    </source>
</evidence>
<evidence type="ECO:0000256" key="20">
    <source>
        <dbReference type="SAM" id="Phobius"/>
    </source>
</evidence>
<dbReference type="SMART" id="SM00108">
    <property type="entry name" value="B_lectin"/>
    <property type="match status" value="1"/>
</dbReference>
<evidence type="ECO:0000256" key="1">
    <source>
        <dbReference type="ARBA" id="ARBA00004479"/>
    </source>
</evidence>
<dbReference type="Pfam" id="PF00069">
    <property type="entry name" value="Pkinase"/>
    <property type="match status" value="1"/>
</dbReference>
<keyword evidence="2 18" id="KW-0723">Serine/threonine-protein kinase</keyword>
<keyword evidence="15" id="KW-0325">Glycoprotein</keyword>
<feature type="binding site" evidence="19">
    <location>
        <position position="546"/>
    </location>
    <ligand>
        <name>ATP</name>
        <dbReference type="ChEBI" id="CHEBI:30616"/>
    </ligand>
</feature>
<keyword evidence="3" id="KW-0245">EGF-like domain</keyword>
<evidence type="ECO:0000256" key="7">
    <source>
        <dbReference type="ARBA" id="ARBA00022734"/>
    </source>
</evidence>
<evidence type="ECO:0000256" key="8">
    <source>
        <dbReference type="ARBA" id="ARBA00022741"/>
    </source>
</evidence>
<dbReference type="PROSITE" id="PS50927">
    <property type="entry name" value="BULB_LECTIN"/>
    <property type="match status" value="1"/>
</dbReference>
<dbReference type="Pfam" id="PF01453">
    <property type="entry name" value="B_lectin"/>
    <property type="match status" value="1"/>
</dbReference>
<evidence type="ECO:0000256" key="17">
    <source>
        <dbReference type="ARBA" id="ARBA00048679"/>
    </source>
</evidence>
<evidence type="ECO:0000256" key="15">
    <source>
        <dbReference type="ARBA" id="ARBA00023180"/>
    </source>
</evidence>
<keyword evidence="4 18" id="KW-0808">Transferase</keyword>
<dbReference type="FunFam" id="3.30.200.20:FF:000059">
    <property type="entry name" value="S-receptor-like serine/threonine-protein kinase"/>
    <property type="match status" value="1"/>
</dbReference>
<keyword evidence="25" id="KW-1185">Reference proteome</keyword>
<dbReference type="AlphaFoldDB" id="A0A8T1NMA4"/>
<evidence type="ECO:0000256" key="12">
    <source>
        <dbReference type="ARBA" id="ARBA00023136"/>
    </source>
</evidence>
<dbReference type="GO" id="GO:0030246">
    <property type="term" value="F:carbohydrate binding"/>
    <property type="evidence" value="ECO:0007669"/>
    <property type="project" value="UniProtKB-KW"/>
</dbReference>
<comment type="subcellular location">
    <subcellularLocation>
        <location evidence="1">Membrane</location>
        <topology evidence="1">Single-pass type I membrane protein</topology>
    </subcellularLocation>
</comment>
<dbReference type="InterPro" id="IPR001480">
    <property type="entry name" value="Bulb-type_lectin_dom"/>
</dbReference>
<evidence type="ECO:0000256" key="3">
    <source>
        <dbReference type="ARBA" id="ARBA00022536"/>
    </source>
</evidence>
<keyword evidence="5 20" id="KW-0812">Transmembrane</keyword>
<dbReference type="PROSITE" id="PS50011">
    <property type="entry name" value="PROTEIN_KINASE_DOM"/>
    <property type="match status" value="1"/>
</dbReference>
<dbReference type="FunFam" id="2.90.10.10:FF:000013">
    <property type="entry name" value="G-type lectin S-receptor-like serine/threonine-protein kinase LECRK1"/>
    <property type="match status" value="1"/>
</dbReference>
<keyword evidence="6 21" id="KW-0732">Signal</keyword>
<gene>
    <name evidence="24" type="ORF">CIPAW_14G126100</name>
</gene>
<dbReference type="CDD" id="cd14066">
    <property type="entry name" value="STKc_IRAK"/>
    <property type="match status" value="1"/>
</dbReference>
<evidence type="ECO:0000256" key="4">
    <source>
        <dbReference type="ARBA" id="ARBA00022679"/>
    </source>
</evidence>
<dbReference type="PIRSF" id="PIRSF000641">
    <property type="entry name" value="SRK"/>
    <property type="match status" value="1"/>
</dbReference>
<dbReference type="GO" id="GO:0004674">
    <property type="term" value="F:protein serine/threonine kinase activity"/>
    <property type="evidence" value="ECO:0007669"/>
    <property type="project" value="UniProtKB-KW"/>
</dbReference>
<dbReference type="Proteomes" id="UP000811609">
    <property type="component" value="Chromosome 14"/>
</dbReference>
<evidence type="ECO:0000256" key="9">
    <source>
        <dbReference type="ARBA" id="ARBA00022777"/>
    </source>
</evidence>
<comment type="catalytic activity">
    <reaction evidence="16 18">
        <text>L-threonyl-[protein] + ATP = O-phospho-L-threonyl-[protein] + ADP + H(+)</text>
        <dbReference type="Rhea" id="RHEA:46608"/>
        <dbReference type="Rhea" id="RHEA-COMP:11060"/>
        <dbReference type="Rhea" id="RHEA-COMP:11605"/>
        <dbReference type="ChEBI" id="CHEBI:15378"/>
        <dbReference type="ChEBI" id="CHEBI:30013"/>
        <dbReference type="ChEBI" id="CHEBI:30616"/>
        <dbReference type="ChEBI" id="CHEBI:61977"/>
        <dbReference type="ChEBI" id="CHEBI:456216"/>
        <dbReference type="EC" id="2.7.11.1"/>
    </reaction>
</comment>
<sequence length="804" mass="90061">MALAFPNPLPSSLLLLLLMMACSTSAQTYRNQSMGSSLTAKDGGSSWASPSGDFSFGFQRIGNGGYLLAIWFNKIPEKTIVWAANRNNLVPRGSKVQLTTDGQFVLNDPKGKEIWGADMARSGVAYAAMLDSGNLVLATQNSVYLWESFKFPTDTILPTNTIGQNGKLVARYLETNYSNGRFQLSLKSDGNLVLQTRHFPLDSANHDYWSTETVGSGFQVVFNQSGSIYVAAKNGSILNMISSYAGSTQDFYQIAILEYDGVFRHYLYPKRPNISNSTSWPSAWTPTSNFIPPNVCHIMEDTGGGACGFNSYCKLEGHDQRPRCICPEGYAHIDPDDERKGCKANFIQQSCNESMPETDLFYLYPMQNTDWSGKSDYEYFPSQTEDWCRNACLVDCFCAVAVFRNGGCWKKRFPLSNGRMDSIMGGKALIKIPKDNSIFKPSSADSKKKDRSTLILIGSVLLSSSVFFNLLLLLAAILAIFRFDYFKPKVLQTYPVMPGMNLRSFTYEELKKATNGFKDELGHGAFATVYKGTLESDHGKPVAVKKLNNIVTQGDQEFKAEVSAIGRTNHKNLVQLLGFNNEGQHRLIVYEFMSRGSLANFLFEGSRPKWYQRIQIALGTARGLSYLHEECSTQIIHCDIKPQNILLDDSLTPRISDFGLAKLLKTDQTRTMTGIRGTKGYVAPEWFRNMPVTVKVDVYSFGILLLEIICCRKSFEADVQNEDQMILADWVYDCYKERKLDLPLGNDEEAMPDMKRVERYVMIAIWCIQEDPSLRPTMKKVIQMMEGAVEVPVPPDPSSFISSI</sequence>
<evidence type="ECO:0000259" key="23">
    <source>
        <dbReference type="PROSITE" id="PS50927"/>
    </source>
</evidence>
<evidence type="ECO:0000256" key="6">
    <source>
        <dbReference type="ARBA" id="ARBA00022729"/>
    </source>
</evidence>
<dbReference type="PROSITE" id="PS00108">
    <property type="entry name" value="PROTEIN_KINASE_ST"/>
    <property type="match status" value="1"/>
</dbReference>
<dbReference type="SMART" id="SM00220">
    <property type="entry name" value="S_TKc"/>
    <property type="match status" value="1"/>
</dbReference>
<dbReference type="GO" id="GO:0005524">
    <property type="term" value="F:ATP binding"/>
    <property type="evidence" value="ECO:0007669"/>
    <property type="project" value="UniProtKB-UniRule"/>
</dbReference>